<evidence type="ECO:0000256" key="1">
    <source>
        <dbReference type="ARBA" id="ARBA00008390"/>
    </source>
</evidence>
<dbReference type="OrthoDB" id="412780at2759"/>
<dbReference type="OMA" id="LTAKCIM"/>
<protein>
    <recommendedName>
        <fullName evidence="3">Cytosolic fatty-acid binding proteins domain-containing protein</fullName>
    </recommendedName>
</protein>
<dbReference type="PRINTS" id="PR00178">
    <property type="entry name" value="FATTYACIDBP"/>
</dbReference>
<evidence type="ECO:0000259" key="3">
    <source>
        <dbReference type="PROSITE" id="PS00214"/>
    </source>
</evidence>
<dbReference type="GeneID" id="119730836"/>
<keyword evidence="2" id="KW-0813">Transport</keyword>
<evidence type="ECO:0000313" key="5">
    <source>
        <dbReference type="Proteomes" id="UP000887568"/>
    </source>
</evidence>
<proteinExistence type="inferred from homology"/>
<keyword evidence="5" id="KW-1185">Reference proteome</keyword>
<comment type="similarity">
    <text evidence="1 2">Belongs to the calycin superfamily. Fatty-acid binding protein (FABP) family.</text>
</comment>
<dbReference type="Proteomes" id="UP000887568">
    <property type="component" value="Unplaced"/>
</dbReference>
<dbReference type="Gene3D" id="2.40.128.20">
    <property type="match status" value="1"/>
</dbReference>
<dbReference type="PANTHER" id="PTHR11955">
    <property type="entry name" value="FATTY ACID BINDING PROTEIN"/>
    <property type="match status" value="1"/>
</dbReference>
<dbReference type="FunFam" id="2.40.128.20:FF:000001">
    <property type="entry name" value="Fatty acid-binding protein, adipocyte"/>
    <property type="match status" value="1"/>
</dbReference>
<dbReference type="InterPro" id="IPR000566">
    <property type="entry name" value="Lipocln_cytosolic_FA-bd_dom"/>
</dbReference>
<dbReference type="InterPro" id="IPR000463">
    <property type="entry name" value="Fatty_acid-bd"/>
</dbReference>
<dbReference type="Pfam" id="PF00061">
    <property type="entry name" value="Lipocalin"/>
    <property type="match status" value="1"/>
</dbReference>
<organism evidence="4 5">
    <name type="scientific">Patiria miniata</name>
    <name type="common">Bat star</name>
    <name type="synonym">Asterina miniata</name>
    <dbReference type="NCBI Taxonomy" id="46514"/>
    <lineage>
        <taxon>Eukaryota</taxon>
        <taxon>Metazoa</taxon>
        <taxon>Echinodermata</taxon>
        <taxon>Eleutherozoa</taxon>
        <taxon>Asterozoa</taxon>
        <taxon>Asteroidea</taxon>
        <taxon>Valvatacea</taxon>
        <taxon>Valvatida</taxon>
        <taxon>Asterinidae</taxon>
        <taxon>Patiria</taxon>
    </lineage>
</organism>
<feature type="domain" description="Cytosolic fatty-acid binding proteins" evidence="3">
    <location>
        <begin position="6"/>
        <end position="23"/>
    </location>
</feature>
<evidence type="ECO:0000256" key="2">
    <source>
        <dbReference type="RuleBase" id="RU003696"/>
    </source>
</evidence>
<dbReference type="AlphaFoldDB" id="A0A914A7P8"/>
<dbReference type="RefSeq" id="XP_038059815.1">
    <property type="nucleotide sequence ID" value="XM_038203887.1"/>
</dbReference>
<dbReference type="SUPFAM" id="SSF50814">
    <property type="entry name" value="Lipocalins"/>
    <property type="match status" value="1"/>
</dbReference>
<sequence>MAHFKGTYKLDTSENFEPFMQALGVNVLLRKVGTTTKPTLKIETDDGKHFKFISESTFKNIKTEFTIGEEYEDTSPDGRKTKNVVTLNENKLTQLEKPRDGKGKEVTYIRELTESGDLKVTCILDDIVATRLYKNQHVS</sequence>
<dbReference type="GO" id="GO:0008289">
    <property type="term" value="F:lipid binding"/>
    <property type="evidence" value="ECO:0007669"/>
    <property type="project" value="InterPro"/>
</dbReference>
<dbReference type="InterPro" id="IPR031259">
    <property type="entry name" value="ILBP"/>
</dbReference>
<accession>A0A914A7P8</accession>
<dbReference type="EnsemblMetazoa" id="XM_038203887.1">
    <property type="protein sequence ID" value="XP_038059815.1"/>
    <property type="gene ID" value="LOC119730836"/>
</dbReference>
<dbReference type="InterPro" id="IPR012674">
    <property type="entry name" value="Calycin"/>
</dbReference>
<name>A0A914A7P8_PATMI</name>
<evidence type="ECO:0000313" key="4">
    <source>
        <dbReference type="EnsemblMetazoa" id="XP_038059815.1"/>
    </source>
</evidence>
<dbReference type="PROSITE" id="PS00214">
    <property type="entry name" value="FABP"/>
    <property type="match status" value="1"/>
</dbReference>
<reference evidence="4" key="1">
    <citation type="submission" date="2022-11" db="UniProtKB">
        <authorList>
            <consortium name="EnsemblMetazoa"/>
        </authorList>
    </citation>
    <scope>IDENTIFICATION</scope>
</reference>